<evidence type="ECO:0000256" key="2">
    <source>
        <dbReference type="ARBA" id="ARBA00022448"/>
    </source>
</evidence>
<gene>
    <name evidence="7" type="ORF">BJ212DRAFT_1273463</name>
</gene>
<organism evidence="7 8">
    <name type="scientific">Suillus subaureus</name>
    <dbReference type="NCBI Taxonomy" id="48587"/>
    <lineage>
        <taxon>Eukaryota</taxon>
        <taxon>Fungi</taxon>
        <taxon>Dikarya</taxon>
        <taxon>Basidiomycota</taxon>
        <taxon>Agaricomycotina</taxon>
        <taxon>Agaricomycetes</taxon>
        <taxon>Agaricomycetidae</taxon>
        <taxon>Boletales</taxon>
        <taxon>Suillineae</taxon>
        <taxon>Suillaceae</taxon>
        <taxon>Suillus</taxon>
    </lineage>
</organism>
<evidence type="ECO:0000256" key="5">
    <source>
        <dbReference type="SAM" id="MobiDB-lite"/>
    </source>
</evidence>
<keyword evidence="4" id="KW-0653">Protein transport</keyword>
<keyword evidence="3 4" id="KW-0268">Exocytosis</keyword>
<dbReference type="RefSeq" id="XP_041192368.1">
    <property type="nucleotide sequence ID" value="XM_041331089.1"/>
</dbReference>
<name>A0A9P7JCW3_9AGAM</name>
<reference evidence="7" key="1">
    <citation type="journal article" date="2020" name="New Phytol.">
        <title>Comparative genomics reveals dynamic genome evolution in host specialist ectomycorrhizal fungi.</title>
        <authorList>
            <person name="Lofgren L.A."/>
            <person name="Nguyen N.H."/>
            <person name="Vilgalys R."/>
            <person name="Ruytinx J."/>
            <person name="Liao H.L."/>
            <person name="Branco S."/>
            <person name="Kuo A."/>
            <person name="LaButti K."/>
            <person name="Lipzen A."/>
            <person name="Andreopoulos W."/>
            <person name="Pangilinan J."/>
            <person name="Riley R."/>
            <person name="Hundley H."/>
            <person name="Na H."/>
            <person name="Barry K."/>
            <person name="Grigoriev I.V."/>
            <person name="Stajich J.E."/>
            <person name="Kennedy P.G."/>
        </authorList>
    </citation>
    <scope>NUCLEOTIDE SEQUENCE</scope>
    <source>
        <strain evidence="7">MN1</strain>
    </source>
</reference>
<evidence type="ECO:0000256" key="4">
    <source>
        <dbReference type="RuleBase" id="RU365069"/>
    </source>
</evidence>
<evidence type="ECO:0000256" key="3">
    <source>
        <dbReference type="ARBA" id="ARBA00022483"/>
    </source>
</evidence>
<dbReference type="GO" id="GO:0006893">
    <property type="term" value="P:Golgi to plasma membrane transport"/>
    <property type="evidence" value="ECO:0007669"/>
    <property type="project" value="UniProtKB-UniRule"/>
</dbReference>
<dbReference type="InterPro" id="IPR029175">
    <property type="entry name" value="EXOC2/Sec5"/>
</dbReference>
<sequence length="913" mass="100813">MGKINFTTDEASILKAYKLSSQNPTKWEEIDHDLEDPLSDLLTSQSNDGDGDPLGLGGVVDLTSLDAESKMSVLISSKSFDPKSFLSAVHPNATYQDLAAGINHLQSSIDARSEAVRVLVEDNFDRFVAVKASTDALYAEMREGLLSDKAEFASRPLVDYLKRSAVKANQVFLPTLENSAKAQKLRTTLGVFERSKFFFSLPGFLVESIEAGRYEAALRQYNKGKFLLDSRPGQLLPVEAGANAGSTAQQKRILDKVWANVEKVMGEMKALLLARLQEPGRSVEEMERGIEILLELNVPEDPIWTYFDSQHKRIMDRMSAAYRTGISNIDGASLSRCRVLFILTCITATKSRTAPELSSPNALRQILGAQLQVCIVALENKAPEAVIAQAGGHEVWQAIWDMVKNISEVMVSSLPNFWKIARSFLEGKFKRVRPSSSRRSSSQCRQMALDIIKLYINFLSEFFTLSDVLSNSSTTNSPEHLPAHSNSLTTAHWLTKILNEVQDCVAEIGALELGEGSLVKGLVESARWRFEDVLVRSWLRDANYMYTLESFTPDLSTPSTTLHLAHLESFMRHLATSAFKIAGGVSADSGSGVLQVTQHNTVPPAFISKITKAFLDAIYAILDGFVVLVAEEAPPGVGCIVATGAPEREGKQELINLRDSNTRLLLVISNFSHLSGSLIPSVLSQLENALGISVEDDRKTLMKAVTALDKTLFDGYVKPKAAAVAVILREGILDKDMDWYETPQPTEIRPYMYKALMGLVEIHAQISRVAENLLERGMYALVENVAQDALLSFKQVKRFGMGGMLRATLEIEFMHQTLARYVSPPAAKTLSELYNKISQAYARRSGDENLQGNLDSVKRTLAESRRATGIEFMCFRAAKDRSGKGKKEKDEGRERGKDRGKDREGRGDSSTAS</sequence>
<dbReference type="PANTHER" id="PTHR13043">
    <property type="entry name" value="EXOCYST COMPLEX COMPONENT SEC5"/>
    <property type="match status" value="1"/>
</dbReference>
<evidence type="ECO:0000256" key="1">
    <source>
        <dbReference type="ARBA" id="ARBA00010578"/>
    </source>
</evidence>
<comment type="function">
    <text evidence="4">Component of the exocyst complex involved in the docking of exocytic vesicles with fusion sites on the plasma membrane.</text>
</comment>
<dbReference type="EMBL" id="JABBWG010000019">
    <property type="protein sequence ID" value="KAG1815231.1"/>
    <property type="molecule type" value="Genomic_DNA"/>
</dbReference>
<dbReference type="AlphaFoldDB" id="A0A9P7JCW3"/>
<comment type="subunit">
    <text evidence="4">Component of the exocyst complex.</text>
</comment>
<dbReference type="PANTHER" id="PTHR13043:SF1">
    <property type="entry name" value="EXOCYST COMPLEX COMPONENT 2"/>
    <property type="match status" value="1"/>
</dbReference>
<accession>A0A9P7JCW3</accession>
<dbReference type="GeneID" id="64625106"/>
<dbReference type="GO" id="GO:0006887">
    <property type="term" value="P:exocytosis"/>
    <property type="evidence" value="ECO:0007669"/>
    <property type="project" value="UniProtKB-KW"/>
</dbReference>
<feature type="region of interest" description="Disordered" evidence="5">
    <location>
        <begin position="880"/>
        <end position="913"/>
    </location>
</feature>
<evidence type="ECO:0000259" key="6">
    <source>
        <dbReference type="Pfam" id="PF15469"/>
    </source>
</evidence>
<comment type="similarity">
    <text evidence="1 4">Belongs to the SEC5 family.</text>
</comment>
<evidence type="ECO:0000313" key="8">
    <source>
        <dbReference type="Proteomes" id="UP000807769"/>
    </source>
</evidence>
<dbReference type="GO" id="GO:0015031">
    <property type="term" value="P:protein transport"/>
    <property type="evidence" value="ECO:0007669"/>
    <property type="project" value="UniProtKB-KW"/>
</dbReference>
<keyword evidence="8" id="KW-1185">Reference proteome</keyword>
<comment type="caution">
    <text evidence="7">The sequence shown here is derived from an EMBL/GenBank/DDBJ whole genome shotgun (WGS) entry which is preliminary data.</text>
</comment>
<feature type="compositionally biased region" description="Basic and acidic residues" evidence="5">
    <location>
        <begin position="880"/>
        <end position="907"/>
    </location>
</feature>
<keyword evidence="2 4" id="KW-0813">Transport</keyword>
<dbReference type="Proteomes" id="UP000807769">
    <property type="component" value="Unassembled WGS sequence"/>
</dbReference>
<dbReference type="GO" id="GO:0000145">
    <property type="term" value="C:exocyst"/>
    <property type="evidence" value="ECO:0007669"/>
    <property type="project" value="UniProtKB-UniRule"/>
</dbReference>
<dbReference type="InterPro" id="IPR039481">
    <property type="entry name" value="EXOC2/Sec5_N_dom"/>
</dbReference>
<evidence type="ECO:0000313" key="7">
    <source>
        <dbReference type="EMBL" id="KAG1815231.1"/>
    </source>
</evidence>
<feature type="domain" description="Exocyst complex component EXOC2/Sec5 N-terminal" evidence="6">
    <location>
        <begin position="52"/>
        <end position="875"/>
    </location>
</feature>
<dbReference type="OrthoDB" id="26242at2759"/>
<protein>
    <recommendedName>
        <fullName evidence="4">Exocyst complex component SEC5</fullName>
    </recommendedName>
</protein>
<dbReference type="Pfam" id="PF15469">
    <property type="entry name" value="Sec5"/>
    <property type="match status" value="1"/>
</dbReference>
<proteinExistence type="inferred from homology"/>